<keyword evidence="9" id="KW-1185">Reference proteome</keyword>
<feature type="transmembrane region" description="Helical" evidence="7">
    <location>
        <begin position="287"/>
        <end position="306"/>
    </location>
</feature>
<evidence type="ECO:0000313" key="8">
    <source>
        <dbReference type="EMBL" id="KPB01485.1"/>
    </source>
</evidence>
<keyword evidence="7" id="KW-0812">Transmembrane</keyword>
<dbReference type="AlphaFoldDB" id="A0A0N0E7Q9"/>
<feature type="transmembrane region" description="Helical" evidence="7">
    <location>
        <begin position="326"/>
        <end position="346"/>
    </location>
</feature>
<organism evidence="8 9">
    <name type="scientific">Ahrensia marina</name>
    <dbReference type="NCBI Taxonomy" id="1514904"/>
    <lineage>
        <taxon>Bacteria</taxon>
        <taxon>Pseudomonadati</taxon>
        <taxon>Pseudomonadota</taxon>
        <taxon>Alphaproteobacteria</taxon>
        <taxon>Hyphomicrobiales</taxon>
        <taxon>Ahrensiaceae</taxon>
        <taxon>Ahrensia</taxon>
    </lineage>
</organism>
<keyword evidence="5" id="KW-0862">Zinc</keyword>
<dbReference type="Proteomes" id="UP000038011">
    <property type="component" value="Unassembled WGS sequence"/>
</dbReference>
<sequence length="414" mass="46210">MHIAFLLIGILLLMWLAMSAPFGVRTIKRSFRVKAPVQKVRAALHPFGDDYTWNGAVSAVEKYSANRGRMVTTHNDRKDSFIERDFEVYESASGLEWMLWFTSDTSLDQSFWHHHRMETRLHAISPHETQVELSETDRYRGLGFYIFRHFSLRRMALKLKIWAEKGTFKAGGLFERPSTQIAMAVLSVFLLWPIFGLTMQGLFLSAALTLIVGLHELGHIAAFRIMGHRKARMIFIPILGGIALGGRPYDRHFEIGFSALMGAGFSAFMTAFLMWSHSMIVENSTNMIANGVIVFALMAALFNLGNLIPVWKFDGGQVLRQVFRSAIGQAVCTFFLLGCFMVVGHIIGLPKQMLIVSGAIFALLSVMTSKGGVKPKTPLTPMSGNERTAIFAAFAAVFFIHCSVLVWSAGLLFA</sequence>
<evidence type="ECO:0000256" key="3">
    <source>
        <dbReference type="ARBA" id="ARBA00022670"/>
    </source>
</evidence>
<feature type="transmembrane region" description="Helical" evidence="7">
    <location>
        <begin position="181"/>
        <end position="212"/>
    </location>
</feature>
<dbReference type="GO" id="GO:0008237">
    <property type="term" value="F:metallopeptidase activity"/>
    <property type="evidence" value="ECO:0007669"/>
    <property type="project" value="UniProtKB-KW"/>
</dbReference>
<proteinExistence type="inferred from homology"/>
<keyword evidence="3" id="KW-0645">Protease</keyword>
<evidence type="ECO:0000256" key="2">
    <source>
        <dbReference type="ARBA" id="ARBA00007931"/>
    </source>
</evidence>
<keyword evidence="4" id="KW-0378">Hydrolase</keyword>
<protein>
    <recommendedName>
        <fullName evidence="10">Peptidase M50</fullName>
    </recommendedName>
</protein>
<evidence type="ECO:0008006" key="10">
    <source>
        <dbReference type="Google" id="ProtNLM"/>
    </source>
</evidence>
<name>A0A0N0E7Q9_9HYPH</name>
<comment type="similarity">
    <text evidence="2">Belongs to the peptidase M50B family.</text>
</comment>
<feature type="transmembrane region" description="Helical" evidence="7">
    <location>
        <begin position="353"/>
        <end position="369"/>
    </location>
</feature>
<comment type="cofactor">
    <cofactor evidence="1">
        <name>Zn(2+)</name>
        <dbReference type="ChEBI" id="CHEBI:29105"/>
    </cofactor>
</comment>
<dbReference type="PANTHER" id="PTHR39188">
    <property type="entry name" value="MEMBRANE-ASSOCIATED ZINC METALLOPROTEASE M50B"/>
    <property type="match status" value="1"/>
</dbReference>
<feature type="transmembrane region" description="Helical" evidence="7">
    <location>
        <begin position="389"/>
        <end position="413"/>
    </location>
</feature>
<keyword evidence="7" id="KW-0472">Membrane</keyword>
<evidence type="ECO:0000256" key="5">
    <source>
        <dbReference type="ARBA" id="ARBA00022833"/>
    </source>
</evidence>
<evidence type="ECO:0000256" key="1">
    <source>
        <dbReference type="ARBA" id="ARBA00001947"/>
    </source>
</evidence>
<gene>
    <name evidence="8" type="ORF">SU32_07820</name>
</gene>
<comment type="caution">
    <text evidence="8">The sequence shown here is derived from an EMBL/GenBank/DDBJ whole genome shotgun (WGS) entry which is preliminary data.</text>
</comment>
<keyword evidence="6" id="KW-0482">Metalloprotease</keyword>
<dbReference type="STRING" id="1514904.SU32_07820"/>
<evidence type="ECO:0000256" key="7">
    <source>
        <dbReference type="SAM" id="Phobius"/>
    </source>
</evidence>
<dbReference type="EMBL" id="JXMU01000010">
    <property type="protein sequence ID" value="KPB01485.1"/>
    <property type="molecule type" value="Genomic_DNA"/>
</dbReference>
<dbReference type="GO" id="GO:0006508">
    <property type="term" value="P:proteolysis"/>
    <property type="evidence" value="ECO:0007669"/>
    <property type="project" value="UniProtKB-KW"/>
</dbReference>
<reference evidence="8 9" key="1">
    <citation type="submission" date="2015-01" db="EMBL/GenBank/DDBJ databases">
        <title>Ahrensia donghaiensis sp. nov., a novel dimethylsulphoniopropionate-cleavage bacterium isolated from seawater and emended descriptions of the genus Ahrensia and Ahrensia kielensis.</title>
        <authorList>
            <person name="Liu J."/>
        </authorList>
    </citation>
    <scope>NUCLEOTIDE SEQUENCE [LARGE SCALE GENOMIC DNA]</scope>
    <source>
        <strain evidence="8 9">LZD062</strain>
    </source>
</reference>
<dbReference type="PATRIC" id="fig|1514904.3.peg.382"/>
<evidence type="ECO:0000256" key="6">
    <source>
        <dbReference type="ARBA" id="ARBA00023049"/>
    </source>
</evidence>
<dbReference type="PANTHER" id="PTHR39188:SF3">
    <property type="entry name" value="STAGE IV SPORULATION PROTEIN FB"/>
    <property type="match status" value="1"/>
</dbReference>
<evidence type="ECO:0000313" key="9">
    <source>
        <dbReference type="Proteomes" id="UP000038011"/>
    </source>
</evidence>
<accession>A0A0N0E7Q9</accession>
<evidence type="ECO:0000256" key="4">
    <source>
        <dbReference type="ARBA" id="ARBA00022801"/>
    </source>
</evidence>
<feature type="transmembrane region" description="Helical" evidence="7">
    <location>
        <begin position="255"/>
        <end position="275"/>
    </location>
</feature>
<keyword evidence="7" id="KW-1133">Transmembrane helix</keyword>